<name>A0A5B7GK11_PORTR</name>
<dbReference type="Proteomes" id="UP000324222">
    <property type="component" value="Unassembled WGS sequence"/>
</dbReference>
<comment type="caution">
    <text evidence="1">The sequence shown here is derived from an EMBL/GenBank/DDBJ whole genome shotgun (WGS) entry which is preliminary data.</text>
</comment>
<proteinExistence type="predicted"/>
<evidence type="ECO:0000313" key="1">
    <source>
        <dbReference type="EMBL" id="MPC57909.1"/>
    </source>
</evidence>
<organism evidence="1 2">
    <name type="scientific">Portunus trituberculatus</name>
    <name type="common">Swimming crab</name>
    <name type="synonym">Neptunus trituberculatus</name>
    <dbReference type="NCBI Taxonomy" id="210409"/>
    <lineage>
        <taxon>Eukaryota</taxon>
        <taxon>Metazoa</taxon>
        <taxon>Ecdysozoa</taxon>
        <taxon>Arthropoda</taxon>
        <taxon>Crustacea</taxon>
        <taxon>Multicrustacea</taxon>
        <taxon>Malacostraca</taxon>
        <taxon>Eumalacostraca</taxon>
        <taxon>Eucarida</taxon>
        <taxon>Decapoda</taxon>
        <taxon>Pleocyemata</taxon>
        <taxon>Brachyura</taxon>
        <taxon>Eubrachyura</taxon>
        <taxon>Portunoidea</taxon>
        <taxon>Portunidae</taxon>
        <taxon>Portuninae</taxon>
        <taxon>Portunus</taxon>
    </lineage>
</organism>
<evidence type="ECO:0000313" key="2">
    <source>
        <dbReference type="Proteomes" id="UP000324222"/>
    </source>
</evidence>
<accession>A0A5B7GK11</accession>
<sequence length="33" mass="4108">MVVVVVVQRIEWTVEEEEETVWEEMEEGRQWGW</sequence>
<dbReference type="EMBL" id="VSRR010015175">
    <property type="protein sequence ID" value="MPC57909.1"/>
    <property type="molecule type" value="Genomic_DNA"/>
</dbReference>
<reference evidence="1 2" key="1">
    <citation type="submission" date="2019-05" db="EMBL/GenBank/DDBJ databases">
        <title>Another draft genome of Portunus trituberculatus and its Hox gene families provides insights of decapod evolution.</title>
        <authorList>
            <person name="Jeong J.-H."/>
            <person name="Song I."/>
            <person name="Kim S."/>
            <person name="Choi T."/>
            <person name="Kim D."/>
            <person name="Ryu S."/>
            <person name="Kim W."/>
        </authorList>
    </citation>
    <scope>NUCLEOTIDE SEQUENCE [LARGE SCALE GENOMIC DNA]</scope>
    <source>
        <tissue evidence="1">Muscle</tissue>
    </source>
</reference>
<dbReference type="AlphaFoldDB" id="A0A5B7GK11"/>
<keyword evidence="2" id="KW-1185">Reference proteome</keyword>
<protein>
    <submittedName>
        <fullName evidence="1">Uncharacterized protein</fullName>
    </submittedName>
</protein>
<gene>
    <name evidence="1" type="ORF">E2C01_051900</name>
</gene>